<evidence type="ECO:0000313" key="10">
    <source>
        <dbReference type="Proteomes" id="UP000178742"/>
    </source>
</evidence>
<dbReference type="EMBL" id="MFPX01000004">
    <property type="protein sequence ID" value="OGH67345.1"/>
    <property type="molecule type" value="Genomic_DNA"/>
</dbReference>
<keyword evidence="3" id="KW-0808">Transferase</keyword>
<feature type="transmembrane region" description="Helical" evidence="7">
    <location>
        <begin position="45"/>
        <end position="64"/>
    </location>
</feature>
<dbReference type="Pfam" id="PF02397">
    <property type="entry name" value="Bac_transf"/>
    <property type="match status" value="1"/>
</dbReference>
<evidence type="ECO:0000256" key="3">
    <source>
        <dbReference type="ARBA" id="ARBA00022679"/>
    </source>
</evidence>
<accession>A0A1F6M6V7</accession>
<dbReference type="Gene3D" id="3.40.50.720">
    <property type="entry name" value="NAD(P)-binding Rossmann-like Domain"/>
    <property type="match status" value="1"/>
</dbReference>
<gene>
    <name evidence="9" type="ORF">A3B90_00625</name>
</gene>
<evidence type="ECO:0000313" key="9">
    <source>
        <dbReference type="EMBL" id="OGH67345.1"/>
    </source>
</evidence>
<keyword evidence="4 7" id="KW-0812">Transmembrane</keyword>
<dbReference type="PANTHER" id="PTHR30576:SF21">
    <property type="entry name" value="UDP-GLUCOSE:UNDECAPRENYL-PHOSPHATE GLUCOSE-1-PHOSPHATE TRANSFERASE"/>
    <property type="match status" value="1"/>
</dbReference>
<organism evidence="9 10">
    <name type="scientific">Candidatus Magasanikbacteria bacterium RIFCSPHIGHO2_02_FULL_41_13</name>
    <dbReference type="NCBI Taxonomy" id="1798676"/>
    <lineage>
        <taxon>Bacteria</taxon>
        <taxon>Candidatus Magasanikiibacteriota</taxon>
    </lineage>
</organism>
<evidence type="ECO:0000256" key="6">
    <source>
        <dbReference type="ARBA" id="ARBA00023136"/>
    </source>
</evidence>
<feature type="transmembrane region" description="Helical" evidence="7">
    <location>
        <begin position="12"/>
        <end position="33"/>
    </location>
</feature>
<dbReference type="GO" id="GO:0016020">
    <property type="term" value="C:membrane"/>
    <property type="evidence" value="ECO:0007669"/>
    <property type="project" value="UniProtKB-SubCell"/>
</dbReference>
<evidence type="ECO:0000256" key="1">
    <source>
        <dbReference type="ARBA" id="ARBA00004141"/>
    </source>
</evidence>
<dbReference type="STRING" id="1798676.A3B90_00625"/>
<dbReference type="Proteomes" id="UP000178742">
    <property type="component" value="Unassembled WGS sequence"/>
</dbReference>
<keyword evidence="6 7" id="KW-0472">Membrane</keyword>
<feature type="transmembrane region" description="Helical" evidence="7">
    <location>
        <begin position="109"/>
        <end position="127"/>
    </location>
</feature>
<dbReference type="PANTHER" id="PTHR30576">
    <property type="entry name" value="COLANIC BIOSYNTHESIS UDP-GLUCOSE LIPID CARRIER TRANSFERASE"/>
    <property type="match status" value="1"/>
</dbReference>
<comment type="subcellular location">
    <subcellularLocation>
        <location evidence="1">Membrane</location>
        <topology evidence="1">Multi-pass membrane protein</topology>
    </subcellularLocation>
</comment>
<evidence type="ECO:0000256" key="5">
    <source>
        <dbReference type="ARBA" id="ARBA00022989"/>
    </source>
</evidence>
<comment type="caution">
    <text evidence="9">The sequence shown here is derived from an EMBL/GenBank/DDBJ whole genome shotgun (WGS) entry which is preliminary data.</text>
</comment>
<dbReference type="GO" id="GO:0089702">
    <property type="term" value="F:undecaprenyl-phosphate glucose phosphotransferase activity"/>
    <property type="evidence" value="ECO:0007669"/>
    <property type="project" value="TreeGrafter"/>
</dbReference>
<dbReference type="InterPro" id="IPR017475">
    <property type="entry name" value="EPS_sugar_tfrase"/>
</dbReference>
<keyword evidence="5 7" id="KW-1133">Transmembrane helix</keyword>
<dbReference type="NCBIfam" id="TIGR03025">
    <property type="entry name" value="EPS_sugtrans"/>
    <property type="match status" value="1"/>
</dbReference>
<name>A0A1F6M6V7_9BACT</name>
<comment type="similarity">
    <text evidence="2">Belongs to the bacterial sugar transferase family.</text>
</comment>
<evidence type="ECO:0000256" key="2">
    <source>
        <dbReference type="ARBA" id="ARBA00006464"/>
    </source>
</evidence>
<feature type="transmembrane region" description="Helical" evidence="7">
    <location>
        <begin position="76"/>
        <end position="97"/>
    </location>
</feature>
<evidence type="ECO:0000256" key="7">
    <source>
        <dbReference type="SAM" id="Phobius"/>
    </source>
</evidence>
<protein>
    <recommendedName>
        <fullName evidence="8">Bacterial sugar transferase domain-containing protein</fullName>
    </recommendedName>
</protein>
<reference evidence="9 10" key="1">
    <citation type="journal article" date="2016" name="Nat. Commun.">
        <title>Thousands of microbial genomes shed light on interconnected biogeochemical processes in an aquifer system.</title>
        <authorList>
            <person name="Anantharaman K."/>
            <person name="Brown C.T."/>
            <person name="Hug L.A."/>
            <person name="Sharon I."/>
            <person name="Castelle C.J."/>
            <person name="Probst A.J."/>
            <person name="Thomas B.C."/>
            <person name="Singh A."/>
            <person name="Wilkins M.J."/>
            <person name="Karaoz U."/>
            <person name="Brodie E.L."/>
            <person name="Williams K.H."/>
            <person name="Hubbard S.S."/>
            <person name="Banfield J.F."/>
        </authorList>
    </citation>
    <scope>NUCLEOTIDE SEQUENCE [LARGE SCALE GENOMIC DNA]</scope>
</reference>
<evidence type="ECO:0000256" key="4">
    <source>
        <dbReference type="ARBA" id="ARBA00022692"/>
    </source>
</evidence>
<evidence type="ECO:0000259" key="8">
    <source>
        <dbReference type="Pfam" id="PF02397"/>
    </source>
</evidence>
<dbReference type="AlphaFoldDB" id="A0A1F6M6V7"/>
<feature type="domain" description="Bacterial sugar transferase" evidence="8">
    <location>
        <begin position="271"/>
        <end position="457"/>
    </location>
</feature>
<dbReference type="InterPro" id="IPR003362">
    <property type="entry name" value="Bact_transf"/>
</dbReference>
<dbReference type="GO" id="GO:0009242">
    <property type="term" value="P:colanic acid biosynthetic process"/>
    <property type="evidence" value="ECO:0007669"/>
    <property type="project" value="TreeGrafter"/>
</dbReference>
<feature type="transmembrane region" description="Helical" evidence="7">
    <location>
        <begin position="275"/>
        <end position="296"/>
    </location>
</feature>
<sequence length="462" mass="53352">MKLVYRIKQAVLILGDFASFALSFCITLTLRYWHAPDISTVLAHTSLYLGLFFSWIVINYINGLYDLSGRIVRGNLYRRIAETAFIILIFSIIYFYLIPNTDITPKRILFLNVVIGYGIMSLWRFIFNKYIGSQKLRTNVIFVGITPESQNLMDFILHHPQSGYHIVSVIDLDKTIKNHESEFAVYHELKSLRPAITAYQAQLVVIAPHLQHDEEALRELYELLFWSVEIVNATSFYENITGRIPPATFSEGWFLEHIHTRVNPLYEKWRSVLDYFAGICMGLVFVTLGSLIALAIRISSPGPIFIRQKRVGLNGEVFTLYKFRSMYALSADGSAELAGVEFAKKEDKRVTPLGKFLRKTRLDELPQCINLLRRDVTLIGPRPERPEIVEQLTMQMPFYPLRHVVRPGLAGWAVLHQNYTDTIEKSLEKLQYDLYYIKNRSFLLDISILLRTVNVVLRLMGQ</sequence>
<proteinExistence type="inferred from homology"/>